<evidence type="ECO:0000313" key="2">
    <source>
        <dbReference type="EMBL" id="KAJ1106995.1"/>
    </source>
</evidence>
<organism evidence="2 3">
    <name type="scientific">Pleurodeles waltl</name>
    <name type="common">Iberian ribbed newt</name>
    <dbReference type="NCBI Taxonomy" id="8319"/>
    <lineage>
        <taxon>Eukaryota</taxon>
        <taxon>Metazoa</taxon>
        <taxon>Chordata</taxon>
        <taxon>Craniata</taxon>
        <taxon>Vertebrata</taxon>
        <taxon>Euteleostomi</taxon>
        <taxon>Amphibia</taxon>
        <taxon>Batrachia</taxon>
        <taxon>Caudata</taxon>
        <taxon>Salamandroidea</taxon>
        <taxon>Salamandridae</taxon>
        <taxon>Pleurodelinae</taxon>
        <taxon>Pleurodeles</taxon>
    </lineage>
</organism>
<reference evidence="2" key="1">
    <citation type="journal article" date="2022" name="bioRxiv">
        <title>Sequencing and chromosome-scale assembly of the giantPleurodeles waltlgenome.</title>
        <authorList>
            <person name="Brown T."/>
            <person name="Elewa A."/>
            <person name="Iarovenko S."/>
            <person name="Subramanian E."/>
            <person name="Araus A.J."/>
            <person name="Petzold A."/>
            <person name="Susuki M."/>
            <person name="Suzuki K.-i.T."/>
            <person name="Hayashi T."/>
            <person name="Toyoda A."/>
            <person name="Oliveira C."/>
            <person name="Osipova E."/>
            <person name="Leigh N.D."/>
            <person name="Simon A."/>
            <person name="Yun M.H."/>
        </authorList>
    </citation>
    <scope>NUCLEOTIDE SEQUENCE</scope>
    <source>
        <strain evidence="2">20211129_DDA</strain>
        <tissue evidence="2">Liver</tissue>
    </source>
</reference>
<protein>
    <submittedName>
        <fullName evidence="2">Uncharacterized protein</fullName>
    </submittedName>
</protein>
<keyword evidence="3" id="KW-1185">Reference proteome</keyword>
<dbReference type="AlphaFoldDB" id="A0AAV7MTB8"/>
<comment type="caution">
    <text evidence="2">The sequence shown here is derived from an EMBL/GenBank/DDBJ whole genome shotgun (WGS) entry which is preliminary data.</text>
</comment>
<name>A0AAV7MTB8_PLEWA</name>
<proteinExistence type="predicted"/>
<dbReference type="EMBL" id="JANPWB010000013">
    <property type="protein sequence ID" value="KAJ1106995.1"/>
    <property type="molecule type" value="Genomic_DNA"/>
</dbReference>
<evidence type="ECO:0000256" key="1">
    <source>
        <dbReference type="SAM" id="MobiDB-lite"/>
    </source>
</evidence>
<dbReference type="Proteomes" id="UP001066276">
    <property type="component" value="Chromosome 9"/>
</dbReference>
<gene>
    <name evidence="2" type="ORF">NDU88_004392</name>
</gene>
<sequence>MTTSPKSSSTAMVSSIQSEVTFMISSPATDPVTENLPGHETTTTNSTNISAAPSITASPTIMSTTMINQTPPTYSTATTSGDETTMTHSTNISAAPSITASPTTMLSMSLIKLLLHILWPPLQVMKQLRHILLTSLQHQASQPVLQLC</sequence>
<accession>A0AAV7MTB8</accession>
<feature type="compositionally biased region" description="Low complexity" evidence="1">
    <location>
        <begin position="41"/>
        <end position="52"/>
    </location>
</feature>
<evidence type="ECO:0000313" key="3">
    <source>
        <dbReference type="Proteomes" id="UP001066276"/>
    </source>
</evidence>
<feature type="region of interest" description="Disordered" evidence="1">
    <location>
        <begin position="28"/>
        <end position="55"/>
    </location>
</feature>